<evidence type="ECO:0000313" key="8">
    <source>
        <dbReference type="Proteomes" id="UP000290189"/>
    </source>
</evidence>
<evidence type="ECO:0008006" key="9">
    <source>
        <dbReference type="Google" id="ProtNLM"/>
    </source>
</evidence>
<dbReference type="Pfam" id="PF03381">
    <property type="entry name" value="CDC50"/>
    <property type="match status" value="1"/>
</dbReference>
<organism evidence="7 8">
    <name type="scientific">Plasmodiophora brassicae</name>
    <name type="common">Clubroot disease agent</name>
    <dbReference type="NCBI Taxonomy" id="37360"/>
    <lineage>
        <taxon>Eukaryota</taxon>
        <taxon>Sar</taxon>
        <taxon>Rhizaria</taxon>
        <taxon>Endomyxa</taxon>
        <taxon>Phytomyxea</taxon>
        <taxon>Plasmodiophorida</taxon>
        <taxon>Plasmodiophoridae</taxon>
        <taxon>Plasmodiophora</taxon>
    </lineage>
</organism>
<dbReference type="GO" id="GO:0005794">
    <property type="term" value="C:Golgi apparatus"/>
    <property type="evidence" value="ECO:0007669"/>
    <property type="project" value="TreeGrafter"/>
</dbReference>
<evidence type="ECO:0000256" key="2">
    <source>
        <dbReference type="ARBA" id="ARBA00009457"/>
    </source>
</evidence>
<feature type="transmembrane region" description="Helical" evidence="6">
    <location>
        <begin position="282"/>
        <end position="306"/>
    </location>
</feature>
<dbReference type="AlphaFoldDB" id="A0A3P3YAL1"/>
<evidence type="ECO:0000256" key="6">
    <source>
        <dbReference type="SAM" id="Phobius"/>
    </source>
</evidence>
<comment type="similarity">
    <text evidence="2">Belongs to the CDC50/LEM3 family.</text>
</comment>
<dbReference type="GO" id="GO:0005886">
    <property type="term" value="C:plasma membrane"/>
    <property type="evidence" value="ECO:0007669"/>
    <property type="project" value="TreeGrafter"/>
</dbReference>
<reference evidence="7 8" key="1">
    <citation type="submission" date="2018-03" db="EMBL/GenBank/DDBJ databases">
        <authorList>
            <person name="Fogelqvist J."/>
        </authorList>
    </citation>
    <scope>NUCLEOTIDE SEQUENCE [LARGE SCALE GENOMIC DNA]</scope>
</reference>
<dbReference type="GO" id="GO:0005783">
    <property type="term" value="C:endoplasmic reticulum"/>
    <property type="evidence" value="ECO:0007669"/>
    <property type="project" value="TreeGrafter"/>
</dbReference>
<dbReference type="PANTHER" id="PTHR10926">
    <property type="entry name" value="CELL CYCLE CONTROL PROTEIN 50"/>
    <property type="match status" value="1"/>
</dbReference>
<feature type="transmembrane region" description="Helical" evidence="6">
    <location>
        <begin position="30"/>
        <end position="53"/>
    </location>
</feature>
<comment type="subcellular location">
    <subcellularLocation>
        <location evidence="1">Membrane</location>
        <topology evidence="1">Multi-pass membrane protein</topology>
    </subcellularLocation>
</comment>
<accession>A0A3P3YAL1</accession>
<sequence length="316" mass="34198">MEQGQASSSTRAHRRCLRWMLEEWQPKVPLPMLLAILVGISAGCAGLAAVLLLESARVRTVEMVRRYDDLCGSDTTCTVPFPIQHDMEAPINVYYGLTSFNQNTRLYTGTFGLCTNQLQAASSCSDAFHGNGTGGAIAFPEGLQPFSLMNDVFTISVTNVGGQTSPANTASDSITWANEADKFGTRGPAQGETLTIVRRNQAGAFVNVTMPNVNKDQAFQNWLKPAALPRFRKLFARVMESVVSGSTITITIGNHYEHPRPDGHKFLVLSTKSWMGTQNDGLGIAFAVLAGIYLLAGLTLGTLYLIGKHRSIQPVG</sequence>
<geneLocation type="mitochondrion" evidence="7"/>
<dbReference type="Proteomes" id="UP000290189">
    <property type="component" value="Unassembled WGS sequence"/>
</dbReference>
<evidence type="ECO:0000313" key="7">
    <source>
        <dbReference type="EMBL" id="SPQ97207.1"/>
    </source>
</evidence>
<keyword evidence="5 6" id="KW-0472">Membrane</keyword>
<evidence type="ECO:0000256" key="1">
    <source>
        <dbReference type="ARBA" id="ARBA00004141"/>
    </source>
</evidence>
<gene>
    <name evidence="7" type="ORF">PLBR_LOCUS4422</name>
</gene>
<keyword evidence="4 6" id="KW-1133">Transmembrane helix</keyword>
<proteinExistence type="inferred from homology"/>
<evidence type="ECO:0000256" key="3">
    <source>
        <dbReference type="ARBA" id="ARBA00022692"/>
    </source>
</evidence>
<name>A0A3P3YAL1_PLABS</name>
<dbReference type="InterPro" id="IPR005045">
    <property type="entry name" value="CDC50/LEM3_fam"/>
</dbReference>
<evidence type="ECO:0000256" key="4">
    <source>
        <dbReference type="ARBA" id="ARBA00022989"/>
    </source>
</evidence>
<dbReference type="PANTHER" id="PTHR10926:SF0">
    <property type="entry name" value="CDC50, ISOFORM A"/>
    <property type="match status" value="1"/>
</dbReference>
<evidence type="ECO:0000256" key="5">
    <source>
        <dbReference type="ARBA" id="ARBA00023136"/>
    </source>
</evidence>
<keyword evidence="3 6" id="KW-0812">Transmembrane</keyword>
<protein>
    <recommendedName>
        <fullName evidence="9">ALA-interacting subunit</fullName>
    </recommendedName>
</protein>
<dbReference type="EMBL" id="OVEO01000007">
    <property type="protein sequence ID" value="SPQ97207.1"/>
    <property type="molecule type" value="Genomic_DNA"/>
</dbReference>
<feature type="transmembrane region" description="Helical" evidence="6">
    <location>
        <begin position="234"/>
        <end position="256"/>
    </location>
</feature>
<keyword evidence="7" id="KW-0496">Mitochondrion</keyword>